<keyword evidence="3" id="KW-0732">Signal</keyword>
<dbReference type="Pfam" id="PF07602">
    <property type="entry name" value="DUF1565"/>
    <property type="match status" value="1"/>
</dbReference>
<dbReference type="SMART" id="SM00710">
    <property type="entry name" value="PbH1"/>
    <property type="match status" value="4"/>
</dbReference>
<comment type="subcellular location">
    <subcellularLocation>
        <location evidence="1">Secreted</location>
    </subcellularLocation>
</comment>
<dbReference type="PANTHER" id="PTHR40088:SF2">
    <property type="entry name" value="SECRETED SUGAR HYDROLASE"/>
    <property type="match status" value="1"/>
</dbReference>
<dbReference type="InterPro" id="IPR011459">
    <property type="entry name" value="DUF1565"/>
</dbReference>
<sequence>MSHIDSVSRRQFLRNAVCAGLVVATGIHANGATASAEVAASVEIHVSAANGNDSAAGSAAQPLKTISAAAAKAMPGDTIIVHAGVYREWVKPPRGGKADSKRIIYRAAPGEKVVITGSDLFTHWERVSGDAWKLVIPNAYFGEFNPYAEKVRGDWFDGQGREHRRGMVYLHGEWLPEAADLVAVTKPADGKPAWFSHVDQHKQGRESGNTTIYARFPAATDPNSGAVEVCVRPTVFTPEKTGIDYITLSGFELRNAATNWAAPTMGQRGLVSAYWNKGWIIENNEICYSRCSGIALGKYSDEFDGKRGTTDGYYLTIADALKTGGWTKENIGSHIVRNNRIHHCGQTGVVGSLGCAFSQVTGNDISDCNTQRIWSGEEMAGIKFHAAIDVVIADNHIHHNGSVGGIWLDWMAQGTRITGNLFHDNKGCDLFTEVDHGPFFVANNLFLSPGTYQANSQGAAFAHNLVLGAIDILADERRTPYMKPHSTEQVALHDCLAIGDARWINNILASAANLFGYDAAENGWDCLMVGNVFADSTSPSRFDKELLSAPIFDPGAKLVQKADGWYLTLATDEKWKQAVKRSLVTTALLGKAKIPQQGYTLADGSSMAVDTDYLGAKRDVSNPFPGPFENPLNGEIRVWPKAAHPGIEALAGQV</sequence>
<dbReference type="SUPFAM" id="SSF51126">
    <property type="entry name" value="Pectin lyase-like"/>
    <property type="match status" value="1"/>
</dbReference>
<feature type="domain" description="Right handed beta helix" evidence="5">
    <location>
        <begin position="280"/>
        <end position="450"/>
    </location>
</feature>
<evidence type="ECO:0000259" key="5">
    <source>
        <dbReference type="Pfam" id="PF13229"/>
    </source>
</evidence>
<dbReference type="Proteomes" id="UP001562159">
    <property type="component" value="Unassembled WGS sequence"/>
</dbReference>
<dbReference type="InterPro" id="IPR011050">
    <property type="entry name" value="Pectin_lyase_fold/virulence"/>
</dbReference>
<accession>A0ABV4ATP4</accession>
<keyword evidence="8" id="KW-1185">Reference proteome</keyword>
<protein>
    <submittedName>
        <fullName evidence="7">Right-handed parallel beta-helix repeat-containing protein</fullName>
    </submittedName>
</protein>
<dbReference type="Gene3D" id="2.160.20.10">
    <property type="entry name" value="Single-stranded right-handed beta-helix, Pectin lyase-like"/>
    <property type="match status" value="2"/>
</dbReference>
<dbReference type="PANTHER" id="PTHR40088">
    <property type="entry name" value="PECTATE LYASE (EUROFUNG)"/>
    <property type="match status" value="1"/>
</dbReference>
<dbReference type="PROSITE" id="PS51318">
    <property type="entry name" value="TAT"/>
    <property type="match status" value="1"/>
</dbReference>
<organism evidence="7 8">
    <name type="scientific">Rhodanobacter humi</name>
    <dbReference type="NCBI Taxonomy" id="1888173"/>
    <lineage>
        <taxon>Bacteria</taxon>
        <taxon>Pseudomonadati</taxon>
        <taxon>Pseudomonadota</taxon>
        <taxon>Gammaproteobacteria</taxon>
        <taxon>Lysobacterales</taxon>
        <taxon>Rhodanobacteraceae</taxon>
        <taxon>Rhodanobacter</taxon>
    </lineage>
</organism>
<evidence type="ECO:0000256" key="2">
    <source>
        <dbReference type="ARBA" id="ARBA00022525"/>
    </source>
</evidence>
<dbReference type="EMBL" id="JBGBPY010000001">
    <property type="protein sequence ID" value="MEY2183737.1"/>
    <property type="molecule type" value="Genomic_DNA"/>
</dbReference>
<dbReference type="InterPro" id="IPR006626">
    <property type="entry name" value="PbH1"/>
</dbReference>
<reference evidence="7 8" key="1">
    <citation type="submission" date="2024-07" db="EMBL/GenBank/DDBJ databases">
        <title>Molecular mechanisms and environmental adaptations of flagellar loss and biofilm growth of Rhodanobacter under environmental stress.</title>
        <authorList>
            <person name="Chen M."/>
        </authorList>
    </citation>
    <scope>NUCLEOTIDE SEQUENCE [LARGE SCALE GENOMIC DNA]</scope>
    <source>
        <strain evidence="7 8">RS22</strain>
    </source>
</reference>
<evidence type="ECO:0000256" key="1">
    <source>
        <dbReference type="ARBA" id="ARBA00004613"/>
    </source>
</evidence>
<dbReference type="InterPro" id="IPR052052">
    <property type="entry name" value="Polysaccharide_Lyase_9"/>
</dbReference>
<dbReference type="Pfam" id="PF21258">
    <property type="entry name" value="Glyco_hydro_120_ins"/>
    <property type="match status" value="1"/>
</dbReference>
<name>A0ABV4ATP4_9GAMM</name>
<feature type="domain" description="DUF1565" evidence="4">
    <location>
        <begin position="50"/>
        <end position="88"/>
    </location>
</feature>
<feature type="domain" description="Glycoside hydrolase 120 insertion" evidence="6">
    <location>
        <begin position="122"/>
        <end position="229"/>
    </location>
</feature>
<dbReference type="Pfam" id="PF13229">
    <property type="entry name" value="Beta_helix"/>
    <property type="match status" value="1"/>
</dbReference>
<evidence type="ECO:0000259" key="6">
    <source>
        <dbReference type="Pfam" id="PF21258"/>
    </source>
</evidence>
<comment type="caution">
    <text evidence="7">The sequence shown here is derived from an EMBL/GenBank/DDBJ whole genome shotgun (WGS) entry which is preliminary data.</text>
</comment>
<evidence type="ECO:0000313" key="7">
    <source>
        <dbReference type="EMBL" id="MEY2183737.1"/>
    </source>
</evidence>
<dbReference type="InterPro" id="IPR049169">
    <property type="entry name" value="Glyco_hydro_120_ins"/>
</dbReference>
<proteinExistence type="predicted"/>
<dbReference type="InterPro" id="IPR012334">
    <property type="entry name" value="Pectin_lyas_fold"/>
</dbReference>
<evidence type="ECO:0000259" key="4">
    <source>
        <dbReference type="Pfam" id="PF07602"/>
    </source>
</evidence>
<gene>
    <name evidence="7" type="ORF">AB7878_15035</name>
</gene>
<evidence type="ECO:0000256" key="3">
    <source>
        <dbReference type="ARBA" id="ARBA00022729"/>
    </source>
</evidence>
<evidence type="ECO:0000313" key="8">
    <source>
        <dbReference type="Proteomes" id="UP001562159"/>
    </source>
</evidence>
<dbReference type="InterPro" id="IPR006311">
    <property type="entry name" value="TAT_signal"/>
</dbReference>
<keyword evidence="2" id="KW-0964">Secreted</keyword>
<dbReference type="InterPro" id="IPR039448">
    <property type="entry name" value="Beta_helix"/>
</dbReference>